<dbReference type="CDD" id="cd04301">
    <property type="entry name" value="NAT_SF"/>
    <property type="match status" value="1"/>
</dbReference>
<evidence type="ECO:0000259" key="1">
    <source>
        <dbReference type="PROSITE" id="PS51186"/>
    </source>
</evidence>
<dbReference type="PROSITE" id="PS51186">
    <property type="entry name" value="GNAT"/>
    <property type="match status" value="1"/>
</dbReference>
<dbReference type="Gene3D" id="3.40.630.30">
    <property type="match status" value="1"/>
</dbReference>
<dbReference type="GO" id="GO:0016747">
    <property type="term" value="F:acyltransferase activity, transferring groups other than amino-acyl groups"/>
    <property type="evidence" value="ECO:0007669"/>
    <property type="project" value="InterPro"/>
</dbReference>
<dbReference type="InterPro" id="IPR016181">
    <property type="entry name" value="Acyl_CoA_acyltransferase"/>
</dbReference>
<dbReference type="AlphaFoldDB" id="A0A1H7SW47"/>
<dbReference type="EMBL" id="FOAN01000005">
    <property type="protein sequence ID" value="SEL76509.1"/>
    <property type="molecule type" value="Genomic_DNA"/>
</dbReference>
<proteinExistence type="predicted"/>
<reference evidence="3" key="1">
    <citation type="submission" date="2016-10" db="EMBL/GenBank/DDBJ databases">
        <authorList>
            <person name="Varghese N."/>
            <person name="Submissions S."/>
        </authorList>
    </citation>
    <scope>NUCLEOTIDE SEQUENCE [LARGE SCALE GENOMIC DNA]</scope>
    <source>
        <strain evidence="3">LMG 26383,CCUG 61248,R- 45681</strain>
    </source>
</reference>
<dbReference type="InterPro" id="IPR000182">
    <property type="entry name" value="GNAT_dom"/>
</dbReference>
<dbReference type="RefSeq" id="WP_167561659.1">
    <property type="nucleotide sequence ID" value="NZ_FOAN01000005.1"/>
</dbReference>
<keyword evidence="3" id="KW-1185">Reference proteome</keyword>
<accession>A0A1H7SW47</accession>
<dbReference type="Proteomes" id="UP000199664">
    <property type="component" value="Unassembled WGS sequence"/>
</dbReference>
<dbReference type="STRING" id="1036779.SAMN04515666_105233"/>
<evidence type="ECO:0000313" key="2">
    <source>
        <dbReference type="EMBL" id="SEL76509.1"/>
    </source>
</evidence>
<name>A0A1H7SW47_9HYPH</name>
<organism evidence="2 3">
    <name type="scientific">Bosea lupini</name>
    <dbReference type="NCBI Taxonomy" id="1036779"/>
    <lineage>
        <taxon>Bacteria</taxon>
        <taxon>Pseudomonadati</taxon>
        <taxon>Pseudomonadota</taxon>
        <taxon>Alphaproteobacteria</taxon>
        <taxon>Hyphomicrobiales</taxon>
        <taxon>Boseaceae</taxon>
        <taxon>Bosea</taxon>
    </lineage>
</organism>
<keyword evidence="2" id="KW-0808">Transferase</keyword>
<protein>
    <submittedName>
        <fullName evidence="2">Acetyltransferase (GNAT) family protein</fullName>
    </submittedName>
</protein>
<evidence type="ECO:0000313" key="3">
    <source>
        <dbReference type="Proteomes" id="UP000199664"/>
    </source>
</evidence>
<dbReference type="Pfam" id="PF00583">
    <property type="entry name" value="Acetyltransf_1"/>
    <property type="match status" value="1"/>
</dbReference>
<sequence length="205" mass="22971">MNRSIKSGAKARHGEVRRLWPAERDLFTAHLLRLDTATRRERFGTAVNDDFLRAYAETTFGVGGLVYAYVEAGEIRGAAELRGLEEIIVQTGEAAFSVERDWRRRGIGGELFSRLITAARNRNIRTLYMTCLPENAAMRNLARKFEAEMVGGYADVEGRIATGAPTPFTLLDEALDNARSFATLSLSLQRKFWPQGLFSRSASRH</sequence>
<dbReference type="SUPFAM" id="SSF55729">
    <property type="entry name" value="Acyl-CoA N-acyltransferases (Nat)"/>
    <property type="match status" value="1"/>
</dbReference>
<feature type="domain" description="N-acetyltransferase" evidence="1">
    <location>
        <begin position="14"/>
        <end position="176"/>
    </location>
</feature>
<gene>
    <name evidence="2" type="ORF">SAMN04515666_105233</name>
</gene>